<name>A0A6H0XNV6_9PEZI</name>
<proteinExistence type="predicted"/>
<sequence>MAISLLWWLTILVYTLAGVGALLDFRTEFNDQGSLGMKLDYNLARHSGLDTDQQTSDDDIRTLIVSTRLVFKGDVNTLSDGQLVQMGGDAFREKLVEFEKYGLKKTKQTSLVTLLAVGNEIYISTPMRGSLEFTYSMQDSPVVAQLMECAILARRQGLVGRHRFGATCGEPMVAHQYFRIHQDQRTLQGLGARVVSVRVGGTKGIKVIDPCGTVVTEDNLWGCNLLAPGLGMRVLDVSTEPQPFDLFRDAGGLDWYDQVSLCT</sequence>
<dbReference type="OrthoDB" id="3780330at2759"/>
<dbReference type="Proteomes" id="UP000503462">
    <property type="component" value="Chromosome 1"/>
</dbReference>
<evidence type="ECO:0000313" key="2">
    <source>
        <dbReference type="EMBL" id="QIW96308.1"/>
    </source>
</evidence>
<gene>
    <name evidence="2" type="ORF">AMS68_001826</name>
</gene>
<evidence type="ECO:0000313" key="3">
    <source>
        <dbReference type="Proteomes" id="UP000503462"/>
    </source>
</evidence>
<keyword evidence="3" id="KW-1185">Reference proteome</keyword>
<dbReference type="AlphaFoldDB" id="A0A6H0XNV6"/>
<evidence type="ECO:0000256" key="1">
    <source>
        <dbReference type="SAM" id="SignalP"/>
    </source>
</evidence>
<feature type="chain" id="PRO_5026069480" evidence="1">
    <location>
        <begin position="22"/>
        <end position="263"/>
    </location>
</feature>
<protein>
    <submittedName>
        <fullName evidence="2">Uncharacterized protein</fullName>
    </submittedName>
</protein>
<keyword evidence="1" id="KW-0732">Signal</keyword>
<reference evidence="2 3" key="1">
    <citation type="journal article" date="2016" name="Sci. Rep.">
        <title>Peltaster fructicola genome reveals evolution from an invasive phytopathogen to an ectophytic parasite.</title>
        <authorList>
            <person name="Xu C."/>
            <person name="Chen H."/>
            <person name="Gleason M.L."/>
            <person name="Xu J.R."/>
            <person name="Liu H."/>
            <person name="Zhang R."/>
            <person name="Sun G."/>
        </authorList>
    </citation>
    <scope>NUCLEOTIDE SEQUENCE [LARGE SCALE GENOMIC DNA]</scope>
    <source>
        <strain evidence="2 3">LNHT1506</strain>
    </source>
</reference>
<dbReference type="EMBL" id="CP051139">
    <property type="protein sequence ID" value="QIW96308.1"/>
    <property type="molecule type" value="Genomic_DNA"/>
</dbReference>
<accession>A0A6H0XNV6</accession>
<feature type="signal peptide" evidence="1">
    <location>
        <begin position="1"/>
        <end position="21"/>
    </location>
</feature>
<organism evidence="2 3">
    <name type="scientific">Peltaster fructicola</name>
    <dbReference type="NCBI Taxonomy" id="286661"/>
    <lineage>
        <taxon>Eukaryota</taxon>
        <taxon>Fungi</taxon>
        <taxon>Dikarya</taxon>
        <taxon>Ascomycota</taxon>
        <taxon>Pezizomycotina</taxon>
        <taxon>Dothideomycetes</taxon>
        <taxon>Dothideomycetes incertae sedis</taxon>
        <taxon>Peltaster</taxon>
    </lineage>
</organism>